<dbReference type="AlphaFoldDB" id="A0A1S1P0M3"/>
<dbReference type="Proteomes" id="UP000180215">
    <property type="component" value="Unassembled WGS sequence"/>
</dbReference>
<dbReference type="InterPro" id="IPR029052">
    <property type="entry name" value="Metallo-depent_PP-like"/>
</dbReference>
<feature type="non-terminal residue" evidence="2">
    <location>
        <position position="232"/>
    </location>
</feature>
<gene>
    <name evidence="2" type="ORF">BK022_24450</name>
</gene>
<dbReference type="InterPro" id="IPR004843">
    <property type="entry name" value="Calcineurin-like_PHP"/>
</dbReference>
<accession>A0A1S1P0M3</accession>
<proteinExistence type="predicted"/>
<evidence type="ECO:0000313" key="2">
    <source>
        <dbReference type="EMBL" id="OHV14707.1"/>
    </source>
</evidence>
<dbReference type="GO" id="GO:0016787">
    <property type="term" value="F:hydrolase activity"/>
    <property type="evidence" value="ECO:0007669"/>
    <property type="project" value="InterPro"/>
</dbReference>
<protein>
    <recommendedName>
        <fullName evidence="1">Calcineurin-like phosphoesterase domain-containing protein</fullName>
    </recommendedName>
</protein>
<dbReference type="EMBL" id="MNAO01000466">
    <property type="protein sequence ID" value="OHV14707.1"/>
    <property type="molecule type" value="Genomic_DNA"/>
</dbReference>
<reference evidence="2 3" key="1">
    <citation type="submission" date="2016-10" db="EMBL/GenBank/DDBJ databases">
        <title>Draft genome sequence of Methylobacterium extorquens CP3, a seed endophyte of Crotalaria pumila with plant growth-promoting and metal tolerance properties.</title>
        <authorList>
            <person name="Sanchez-Lopez A.S."/>
            <person name="Van Hamme J.D."/>
            <person name="Thijs S."/>
            <person name="Mcammond B.M."/>
            <person name="Stevens V."/>
            <person name="Gonzalez-Chavez M.D.C."/>
            <person name="Vangronsveld J."/>
        </authorList>
    </citation>
    <scope>NUCLEOTIDE SEQUENCE [LARGE SCALE GENOMIC DNA]</scope>
    <source>
        <strain evidence="2 3">CP3</strain>
    </source>
</reference>
<evidence type="ECO:0000259" key="1">
    <source>
        <dbReference type="Pfam" id="PF00149"/>
    </source>
</evidence>
<organism evidence="2 3">
    <name type="scientific">Methylorubrum extorquens</name>
    <name type="common">Methylobacterium dichloromethanicum</name>
    <name type="synonym">Methylobacterium extorquens</name>
    <dbReference type="NCBI Taxonomy" id="408"/>
    <lineage>
        <taxon>Bacteria</taxon>
        <taxon>Pseudomonadati</taxon>
        <taxon>Pseudomonadota</taxon>
        <taxon>Alphaproteobacteria</taxon>
        <taxon>Hyphomicrobiales</taxon>
        <taxon>Methylobacteriaceae</taxon>
        <taxon>Methylorubrum</taxon>
    </lineage>
</organism>
<evidence type="ECO:0000313" key="3">
    <source>
        <dbReference type="Proteomes" id="UP000180215"/>
    </source>
</evidence>
<dbReference type="SUPFAM" id="SSF56300">
    <property type="entry name" value="Metallo-dependent phosphatases"/>
    <property type="match status" value="1"/>
</dbReference>
<dbReference type="PANTHER" id="PTHR37844:SF2">
    <property type="entry name" value="SER_THR PROTEIN PHOSPHATASE SUPERFAMILY (AFU_ORTHOLOGUE AFUA_1G14840)"/>
    <property type="match status" value="1"/>
</dbReference>
<sequence length="232" mass="26049">MRVWILSDLHTDFEAFAWPAPPEHDVLVVAGDVCERLPRALRWLRETAPTDRPIVYTPGNHDAWRMRWPRDLAAAHEEARMLGIELLASGEETMLAGARFIGATLWTDFRIAPASEGAARAEYNHGGLRDHQRITSTLAGHCRRWLARDAADLHVQHRARIERALSDRYRGGPTVVVTHHAPRAAEPASWPDGRPVRRRLCLGPDAPDARVRGARTLDPRAHAFEPGLPARH</sequence>
<feature type="domain" description="Calcineurin-like phosphoesterase" evidence="1">
    <location>
        <begin position="1"/>
        <end position="210"/>
    </location>
</feature>
<dbReference type="Gene3D" id="3.60.21.10">
    <property type="match status" value="1"/>
</dbReference>
<comment type="caution">
    <text evidence="2">The sequence shown here is derived from an EMBL/GenBank/DDBJ whole genome shotgun (WGS) entry which is preliminary data.</text>
</comment>
<dbReference type="Pfam" id="PF00149">
    <property type="entry name" value="Metallophos"/>
    <property type="match status" value="1"/>
</dbReference>
<dbReference type="PANTHER" id="PTHR37844">
    <property type="entry name" value="SER/THR PROTEIN PHOSPHATASE SUPERFAMILY (AFU_ORTHOLOGUE AFUA_1G14840)"/>
    <property type="match status" value="1"/>
</dbReference>
<name>A0A1S1P0M3_METEX</name>